<evidence type="ECO:0000313" key="2">
    <source>
        <dbReference type="Proteomes" id="UP000821845"/>
    </source>
</evidence>
<protein>
    <submittedName>
        <fullName evidence="1">Uncharacterized protein</fullName>
    </submittedName>
</protein>
<comment type="caution">
    <text evidence="1">The sequence shown here is derived from an EMBL/GenBank/DDBJ whole genome shotgun (WGS) entry which is preliminary data.</text>
</comment>
<dbReference type="EMBL" id="CM023484">
    <property type="protein sequence ID" value="KAH6932567.1"/>
    <property type="molecule type" value="Genomic_DNA"/>
</dbReference>
<organism evidence="1 2">
    <name type="scientific">Hyalomma asiaticum</name>
    <name type="common">Tick</name>
    <dbReference type="NCBI Taxonomy" id="266040"/>
    <lineage>
        <taxon>Eukaryota</taxon>
        <taxon>Metazoa</taxon>
        <taxon>Ecdysozoa</taxon>
        <taxon>Arthropoda</taxon>
        <taxon>Chelicerata</taxon>
        <taxon>Arachnida</taxon>
        <taxon>Acari</taxon>
        <taxon>Parasitiformes</taxon>
        <taxon>Ixodida</taxon>
        <taxon>Ixodoidea</taxon>
        <taxon>Ixodidae</taxon>
        <taxon>Hyalomminae</taxon>
        <taxon>Hyalomma</taxon>
    </lineage>
</organism>
<reference evidence="1" key="1">
    <citation type="submission" date="2020-05" db="EMBL/GenBank/DDBJ databases">
        <title>Large-scale comparative analyses of tick genomes elucidate their genetic diversity and vector capacities.</title>
        <authorList>
            <person name="Jia N."/>
            <person name="Wang J."/>
            <person name="Shi W."/>
            <person name="Du L."/>
            <person name="Sun Y."/>
            <person name="Zhan W."/>
            <person name="Jiang J."/>
            <person name="Wang Q."/>
            <person name="Zhang B."/>
            <person name="Ji P."/>
            <person name="Sakyi L.B."/>
            <person name="Cui X."/>
            <person name="Yuan T."/>
            <person name="Jiang B."/>
            <person name="Yang W."/>
            <person name="Lam T.T.-Y."/>
            <person name="Chang Q."/>
            <person name="Ding S."/>
            <person name="Wang X."/>
            <person name="Zhu J."/>
            <person name="Ruan X."/>
            <person name="Zhao L."/>
            <person name="Wei J."/>
            <person name="Que T."/>
            <person name="Du C."/>
            <person name="Cheng J."/>
            <person name="Dai P."/>
            <person name="Han X."/>
            <person name="Huang E."/>
            <person name="Gao Y."/>
            <person name="Liu J."/>
            <person name="Shao H."/>
            <person name="Ye R."/>
            <person name="Li L."/>
            <person name="Wei W."/>
            <person name="Wang X."/>
            <person name="Wang C."/>
            <person name="Yang T."/>
            <person name="Huo Q."/>
            <person name="Li W."/>
            <person name="Guo W."/>
            <person name="Chen H."/>
            <person name="Zhou L."/>
            <person name="Ni X."/>
            <person name="Tian J."/>
            <person name="Zhou Y."/>
            <person name="Sheng Y."/>
            <person name="Liu T."/>
            <person name="Pan Y."/>
            <person name="Xia L."/>
            <person name="Li J."/>
            <person name="Zhao F."/>
            <person name="Cao W."/>
        </authorList>
    </citation>
    <scope>NUCLEOTIDE SEQUENCE</scope>
    <source>
        <strain evidence="1">Hyas-2018</strain>
    </source>
</reference>
<dbReference type="Proteomes" id="UP000821845">
    <property type="component" value="Chromosome 4"/>
</dbReference>
<gene>
    <name evidence="1" type="ORF">HPB50_007612</name>
</gene>
<name>A0ACB7SBP9_HYAAI</name>
<keyword evidence="2" id="KW-1185">Reference proteome</keyword>
<accession>A0ACB7SBP9</accession>
<sequence length="95" mass="10595">MWIRGGGEEYGGTLLINNGQLCRMPRRRAPRLVAAAWSENEPFKLAARRRLPADRANKELSSSLSSGPRPASDSRPCILQTVHRGLRRDTLRTGL</sequence>
<evidence type="ECO:0000313" key="1">
    <source>
        <dbReference type="EMBL" id="KAH6932567.1"/>
    </source>
</evidence>
<proteinExistence type="predicted"/>